<gene>
    <name evidence="2" type="ORF">B840_02990</name>
</gene>
<dbReference type="InterPro" id="IPR010093">
    <property type="entry name" value="SinI_DNA-bd"/>
</dbReference>
<dbReference type="RefSeq" id="WP_042620897.1">
    <property type="nucleotide sequence ID" value="NZ_CP007790.1"/>
</dbReference>
<evidence type="ECO:0000313" key="2">
    <source>
        <dbReference type="EMBL" id="AJK68224.1"/>
    </source>
</evidence>
<dbReference type="Proteomes" id="UP000031928">
    <property type="component" value="Chromosome"/>
</dbReference>
<dbReference type="HOGENOM" id="CLU_191453_2_0_11"/>
<name>A0A0B6TPP3_9CORY</name>
<dbReference type="SUPFAM" id="SSF46955">
    <property type="entry name" value="Putative DNA-binding domain"/>
    <property type="match status" value="1"/>
</dbReference>
<dbReference type="KEGG" id="cmq:B840_02990"/>
<dbReference type="InterPro" id="IPR009061">
    <property type="entry name" value="DNA-bd_dom_put_sf"/>
</dbReference>
<protein>
    <recommendedName>
        <fullName evidence="1">Helix-turn-helix domain-containing protein</fullName>
    </recommendedName>
</protein>
<dbReference type="EMBL" id="CP007790">
    <property type="protein sequence ID" value="AJK68224.1"/>
    <property type="molecule type" value="Genomic_DNA"/>
</dbReference>
<proteinExistence type="predicted"/>
<dbReference type="GO" id="GO:0003677">
    <property type="term" value="F:DNA binding"/>
    <property type="evidence" value="ECO:0007669"/>
    <property type="project" value="InterPro"/>
</dbReference>
<sequence length="69" mass="7644">MATQPTTTSQAYETLAQVSERTGLGSRTIRRYVAEGKLVAYRAGRNLRFKPQDVDAMFTRTDGFGGDRA</sequence>
<dbReference type="NCBIfam" id="TIGR01764">
    <property type="entry name" value="excise"/>
    <property type="match status" value="1"/>
</dbReference>
<evidence type="ECO:0000259" key="1">
    <source>
        <dbReference type="Pfam" id="PF12728"/>
    </source>
</evidence>
<dbReference type="AlphaFoldDB" id="A0A0B6TPP3"/>
<dbReference type="Pfam" id="PF12728">
    <property type="entry name" value="HTH_17"/>
    <property type="match status" value="1"/>
</dbReference>
<evidence type="ECO:0000313" key="3">
    <source>
        <dbReference type="Proteomes" id="UP000031928"/>
    </source>
</evidence>
<dbReference type="STRING" id="1224162.B840_02990"/>
<accession>A0A0B6TPP3</accession>
<dbReference type="OrthoDB" id="4870800at2"/>
<dbReference type="InterPro" id="IPR041657">
    <property type="entry name" value="HTH_17"/>
</dbReference>
<organism evidence="2 3">
    <name type="scientific">Corynebacterium marinum DSM 44953</name>
    <dbReference type="NCBI Taxonomy" id="1224162"/>
    <lineage>
        <taxon>Bacteria</taxon>
        <taxon>Bacillati</taxon>
        <taxon>Actinomycetota</taxon>
        <taxon>Actinomycetes</taxon>
        <taxon>Mycobacteriales</taxon>
        <taxon>Corynebacteriaceae</taxon>
        <taxon>Corynebacterium</taxon>
    </lineage>
</organism>
<reference evidence="2 3" key="1">
    <citation type="submission" date="2014-05" db="EMBL/GenBank/DDBJ databases">
        <title>Complete genome sequence of Corynebacterium marinum DSM 44953.</title>
        <authorList>
            <person name="Schaffert L."/>
            <person name="Albersmeier A."/>
            <person name="Kalinowski J."/>
            <person name="Ruckert C."/>
        </authorList>
    </citation>
    <scope>NUCLEOTIDE SEQUENCE [LARGE SCALE GENOMIC DNA]</scope>
    <source>
        <strain evidence="2 3">DSM 44953</strain>
    </source>
</reference>
<keyword evidence="3" id="KW-1185">Reference proteome</keyword>
<feature type="domain" description="Helix-turn-helix" evidence="1">
    <location>
        <begin position="14"/>
        <end position="60"/>
    </location>
</feature>